<evidence type="ECO:0000256" key="4">
    <source>
        <dbReference type="ARBA" id="ARBA00022840"/>
    </source>
</evidence>
<dbReference type="EMBL" id="CM001484">
    <property type="protein sequence ID" value="EIE98735.1"/>
    <property type="molecule type" value="Genomic_DNA"/>
</dbReference>
<dbReference type="HOGENOM" id="CLU_010312_3_1_11"/>
<keyword evidence="1 5" id="KW-0547">Nucleotide-binding</keyword>
<dbReference type="AlphaFoldDB" id="I1D1B1"/>
<dbReference type="Pfam" id="PF13538">
    <property type="entry name" value="UvrD_C_2"/>
    <property type="match status" value="1"/>
</dbReference>
<dbReference type="InterPro" id="IPR027417">
    <property type="entry name" value="P-loop_NTPase"/>
</dbReference>
<sequence>MTFDPQTSKQDQAKRAEIAAEQAYVSMLYDKLDAERELADRKFTEALRSSAEPPQEAAERETATATYSDRLAQLKSVEQGLCFGRLDFAEDATDDEPTIYIGRVGLFDDGDDYRPLLIDWRAPVARPFYLATAASPEGVRRRRHIRTLSRRVVGIDDEVLDLGAGEHTDHLGLAGEAALLAALERRRTGEMTDIVSTIQAEQDRIIRADMNGVLVVQGGPGTGKTAVALHRAAYLLYTYRRQLTTRGVLVVGPNSTFLRYIGQVLPSLGETGVLLATVGELFPGLSATGLDTPEAAEIKGRLVMTEVLDKAVRDRQTVPEDVLEVPVEGGEVLVLDRRTCERAREKARRTLQPHNLARRVFVDRLLDALADQAVRKLESDVLDELPEIPLTEDEVDSGPMLDARDHATIRAELAEDPAVQAALQSLWPKLTPQELLSDLLTDPERLGSAAGDVLPEREWRALLRKPGSLWTPADVPLLDELAELLGEDDTEARARRERQRREERAYAEGVLHVLEQDDEIIDEEVIRVRDVLDAELLAERQEASSNLTAAQRAALDRSWTFGHVIVDEAQELSEMDWRLLMRRCPSRSMTLVGDVSQTGSAAGTSSWDRVLRPYVADRWRLRELTVNYRTPAEIMRLASAVLAEIDPDLTAPRSVRESGVEPWRRSSSPDSLASDVRRWVEEELTALMEERGGGTLAVLCPHAEEGRLSAELAETQARAGFDDTGDNPRVSVLTVDRAKGLEFDAVIVVDPEGIAEASPRGLNDLYVALTRATQRLGIVHTAPPMPALSGEQTSSSAAG</sequence>
<feature type="binding site" evidence="5">
    <location>
        <begin position="218"/>
        <end position="225"/>
    </location>
    <ligand>
        <name>ATP</name>
        <dbReference type="ChEBI" id="CHEBI:30616"/>
    </ligand>
</feature>
<keyword evidence="3 5" id="KW-0347">Helicase</keyword>
<dbReference type="InterPro" id="IPR027785">
    <property type="entry name" value="UvrD-like_helicase_C"/>
</dbReference>
<dbReference type="Gene3D" id="3.40.50.300">
    <property type="entry name" value="P-loop containing nucleotide triphosphate hydrolases"/>
    <property type="match status" value="3"/>
</dbReference>
<evidence type="ECO:0000313" key="8">
    <source>
        <dbReference type="Proteomes" id="UP000005087"/>
    </source>
</evidence>
<accession>I1D1B1</accession>
<dbReference type="PANTHER" id="PTHR11070:SF45">
    <property type="entry name" value="DNA 3'-5' HELICASE"/>
    <property type="match status" value="1"/>
</dbReference>
<keyword evidence="2 5" id="KW-0378">Hydrolase</keyword>
<evidence type="ECO:0000256" key="1">
    <source>
        <dbReference type="ARBA" id="ARBA00022741"/>
    </source>
</evidence>
<evidence type="ECO:0000313" key="7">
    <source>
        <dbReference type="EMBL" id="EIE98735.1"/>
    </source>
</evidence>
<dbReference type="Proteomes" id="UP000005087">
    <property type="component" value="Chromosome"/>
</dbReference>
<gene>
    <name evidence="7" type="ORF">SacglDRAFT_01824</name>
</gene>
<dbReference type="SUPFAM" id="SSF52540">
    <property type="entry name" value="P-loop containing nucleoside triphosphate hydrolases"/>
    <property type="match status" value="1"/>
</dbReference>
<dbReference type="GO" id="GO:0000725">
    <property type="term" value="P:recombinational repair"/>
    <property type="evidence" value="ECO:0007669"/>
    <property type="project" value="TreeGrafter"/>
</dbReference>
<dbReference type="GO" id="GO:0003677">
    <property type="term" value="F:DNA binding"/>
    <property type="evidence" value="ECO:0007669"/>
    <property type="project" value="InterPro"/>
</dbReference>
<dbReference type="RefSeq" id="WP_005463730.1">
    <property type="nucleotide sequence ID" value="NZ_CM001484.1"/>
</dbReference>
<keyword evidence="4 5" id="KW-0067">ATP-binding</keyword>
<organism evidence="7 8">
    <name type="scientific">Saccharomonospora glauca K62</name>
    <dbReference type="NCBI Taxonomy" id="928724"/>
    <lineage>
        <taxon>Bacteria</taxon>
        <taxon>Bacillati</taxon>
        <taxon>Actinomycetota</taxon>
        <taxon>Actinomycetes</taxon>
        <taxon>Pseudonocardiales</taxon>
        <taxon>Pseudonocardiaceae</taxon>
        <taxon>Saccharomonospora</taxon>
    </lineage>
</organism>
<dbReference type="GO" id="GO:0016787">
    <property type="term" value="F:hydrolase activity"/>
    <property type="evidence" value="ECO:0007669"/>
    <property type="project" value="UniProtKB-UniRule"/>
</dbReference>
<dbReference type="InterPro" id="IPR000212">
    <property type="entry name" value="DNA_helicase_UvrD/REP"/>
</dbReference>
<reference evidence="7 8" key="1">
    <citation type="submission" date="2011-09" db="EMBL/GenBank/DDBJ databases">
        <authorList>
            <consortium name="US DOE Joint Genome Institute (JGI-PGF)"/>
            <person name="Lucas S."/>
            <person name="Han J."/>
            <person name="Lapidus A."/>
            <person name="Cheng J.-F."/>
            <person name="Goodwin L."/>
            <person name="Pitluck S."/>
            <person name="Peters L."/>
            <person name="Land M.L."/>
            <person name="Hauser L."/>
            <person name="Brambilla E."/>
            <person name="Klenk H.-P."/>
            <person name="Woyke T.J."/>
        </authorList>
    </citation>
    <scope>NUCLEOTIDE SEQUENCE [LARGE SCALE GENOMIC DNA]</scope>
    <source>
        <strain evidence="7 8">K62</strain>
    </source>
</reference>
<evidence type="ECO:0000256" key="2">
    <source>
        <dbReference type="ARBA" id="ARBA00022801"/>
    </source>
</evidence>
<evidence type="ECO:0000259" key="6">
    <source>
        <dbReference type="PROSITE" id="PS51198"/>
    </source>
</evidence>
<proteinExistence type="predicted"/>
<protein>
    <submittedName>
        <fullName evidence="7">DNA/RNA helicase, superfamily I</fullName>
    </submittedName>
</protein>
<dbReference type="PROSITE" id="PS51198">
    <property type="entry name" value="UVRD_HELICASE_ATP_BIND"/>
    <property type="match status" value="1"/>
</dbReference>
<name>I1D1B1_9PSEU</name>
<dbReference type="OrthoDB" id="9787585at2"/>
<feature type="domain" description="UvrD-like helicase ATP-binding" evidence="6">
    <location>
        <begin position="197"/>
        <end position="631"/>
    </location>
</feature>
<dbReference type="eggNOG" id="COG3973">
    <property type="taxonomic scope" value="Bacteria"/>
</dbReference>
<dbReference type="GO" id="GO:0005524">
    <property type="term" value="F:ATP binding"/>
    <property type="evidence" value="ECO:0007669"/>
    <property type="project" value="UniProtKB-UniRule"/>
</dbReference>
<dbReference type="GO" id="GO:0043138">
    <property type="term" value="F:3'-5' DNA helicase activity"/>
    <property type="evidence" value="ECO:0007669"/>
    <property type="project" value="TreeGrafter"/>
</dbReference>
<dbReference type="GO" id="GO:0005829">
    <property type="term" value="C:cytosol"/>
    <property type="evidence" value="ECO:0007669"/>
    <property type="project" value="TreeGrafter"/>
</dbReference>
<dbReference type="STRING" id="928724.SacglDRAFT_01824"/>
<keyword evidence="8" id="KW-1185">Reference proteome</keyword>
<reference evidence="8" key="2">
    <citation type="submission" date="2012-01" db="EMBL/GenBank/DDBJ databases">
        <title>Noncontiguous Finished sequence of chromosome of Saccharomonospora glauca K62.</title>
        <authorList>
            <consortium name="US DOE Joint Genome Institute"/>
            <person name="Lucas S."/>
            <person name="Han J."/>
            <person name="Lapidus A."/>
            <person name="Cheng J.-F."/>
            <person name="Goodwin L."/>
            <person name="Pitluck S."/>
            <person name="Peters L."/>
            <person name="Mikhailova N."/>
            <person name="Held B."/>
            <person name="Detter J.C."/>
            <person name="Han C."/>
            <person name="Tapia R."/>
            <person name="Land M."/>
            <person name="Hauser L."/>
            <person name="Kyrpides N."/>
            <person name="Ivanova N."/>
            <person name="Pagani I."/>
            <person name="Brambilla E.-M."/>
            <person name="Klenk H.-P."/>
            <person name="Woyke T."/>
        </authorList>
    </citation>
    <scope>NUCLEOTIDE SEQUENCE [LARGE SCALE GENOMIC DNA]</scope>
    <source>
        <strain evidence="8">K62</strain>
    </source>
</reference>
<dbReference type="PANTHER" id="PTHR11070">
    <property type="entry name" value="UVRD / RECB / PCRA DNA HELICASE FAMILY MEMBER"/>
    <property type="match status" value="1"/>
</dbReference>
<evidence type="ECO:0000256" key="3">
    <source>
        <dbReference type="ARBA" id="ARBA00022806"/>
    </source>
</evidence>
<dbReference type="InterPro" id="IPR014016">
    <property type="entry name" value="UvrD-like_ATP-bd"/>
</dbReference>
<evidence type="ECO:0000256" key="5">
    <source>
        <dbReference type="PROSITE-ProRule" id="PRU00560"/>
    </source>
</evidence>